<name>A0A210PW55_MIZYE</name>
<dbReference type="InterPro" id="IPR003790">
    <property type="entry name" value="GHL10"/>
</dbReference>
<comment type="caution">
    <text evidence="3">The sequence shown here is derived from an EMBL/GenBank/DDBJ whole genome shotgun (WGS) entry which is preliminary data.</text>
</comment>
<dbReference type="SUPFAM" id="SSF51445">
    <property type="entry name" value="(Trans)glycosidases"/>
    <property type="match status" value="1"/>
</dbReference>
<evidence type="ECO:0000313" key="4">
    <source>
        <dbReference type="Proteomes" id="UP000242188"/>
    </source>
</evidence>
<dbReference type="Pfam" id="PF02638">
    <property type="entry name" value="GHL10"/>
    <property type="match status" value="1"/>
</dbReference>
<evidence type="ECO:0000256" key="1">
    <source>
        <dbReference type="ARBA" id="ARBA00022729"/>
    </source>
</evidence>
<evidence type="ECO:0000313" key="3">
    <source>
        <dbReference type="EMBL" id="OWF40721.1"/>
    </source>
</evidence>
<dbReference type="Gene3D" id="3.20.20.80">
    <property type="entry name" value="Glycosidases"/>
    <property type="match status" value="1"/>
</dbReference>
<accession>A0A210PW55</accession>
<feature type="domain" description="Glycosyl hydrolase-like 10" evidence="2">
    <location>
        <begin position="47"/>
        <end position="350"/>
    </location>
</feature>
<dbReference type="Proteomes" id="UP000242188">
    <property type="component" value="Unassembled WGS sequence"/>
</dbReference>
<dbReference type="OrthoDB" id="2018923at2759"/>
<evidence type="ECO:0000259" key="2">
    <source>
        <dbReference type="Pfam" id="PF02638"/>
    </source>
</evidence>
<gene>
    <name evidence="3" type="ORF">KP79_PYT18123</name>
</gene>
<protein>
    <submittedName>
        <fullName evidence="3">UPF0748 protein YngK</fullName>
    </submittedName>
</protein>
<keyword evidence="1" id="KW-0732">Signal</keyword>
<dbReference type="InterPro" id="IPR017853">
    <property type="entry name" value="GH"/>
</dbReference>
<organism evidence="3 4">
    <name type="scientific">Mizuhopecten yessoensis</name>
    <name type="common">Japanese scallop</name>
    <name type="synonym">Patinopecten yessoensis</name>
    <dbReference type="NCBI Taxonomy" id="6573"/>
    <lineage>
        <taxon>Eukaryota</taxon>
        <taxon>Metazoa</taxon>
        <taxon>Spiralia</taxon>
        <taxon>Lophotrochozoa</taxon>
        <taxon>Mollusca</taxon>
        <taxon>Bivalvia</taxon>
        <taxon>Autobranchia</taxon>
        <taxon>Pteriomorphia</taxon>
        <taxon>Pectinida</taxon>
        <taxon>Pectinoidea</taxon>
        <taxon>Pectinidae</taxon>
        <taxon>Mizuhopecten</taxon>
    </lineage>
</organism>
<proteinExistence type="predicted"/>
<dbReference type="PANTHER" id="PTHR43405">
    <property type="entry name" value="GLYCOSYL HYDROLASE DIGH"/>
    <property type="match status" value="1"/>
</dbReference>
<sequence>MIYMVMYLRLYHSRFLNKITVISLVLAIMTSGNTNVNSQDADWPVHEFRGVWIATVANIDWPSSPHLSSSQQKQELIAMFDKLEELNFNAVVFQIRTSGDALYSSHIEPWSAYLTGKQGVPPSPLYDPLAFAVTEAHNRNMQLHAWFNPFRARAGSTQRSDLAANHISHRFSSACYAYGKDLWMDPGDPGVQNFTFNVFMNVLERYDVDGIHIDDYFYPYPVGDQDFPDANTYRRYGGKMLLSDWRRDNINKLVKNISKGINARKPFVMFGISPFGIWKPGHPSHVVGFNAVNEIYADSRNWLENGWVDYFTPQLYWQIDPPAQSYTALLDWWTEQNQHKRHIYAGNFAAAIVTKSWPVTEIERQVIESRDRRSKQSLGNVFFSAKYFVQNTDRISDMFKSHIYNYPSITPEMTWLNKTWTLPTPQNVLATGTAVTWQAEDSPAIRSWALYRVYADGWLLVKVLSKNVTSVDHLIEGKYALRTVDRLGGQGEAVTFIFGGIGASVVG</sequence>
<keyword evidence="4" id="KW-1185">Reference proteome</keyword>
<dbReference type="AlphaFoldDB" id="A0A210PW55"/>
<dbReference type="EMBL" id="NEDP02005453">
    <property type="protein sequence ID" value="OWF40721.1"/>
    <property type="molecule type" value="Genomic_DNA"/>
</dbReference>
<dbReference type="PANTHER" id="PTHR43405:SF1">
    <property type="entry name" value="GLYCOSYL HYDROLASE DIGH"/>
    <property type="match status" value="1"/>
</dbReference>
<dbReference type="InterPro" id="IPR052177">
    <property type="entry name" value="Divisome_Glycosyl_Hydrolase"/>
</dbReference>
<reference evidence="3 4" key="1">
    <citation type="journal article" date="2017" name="Nat. Ecol. Evol.">
        <title>Scallop genome provides insights into evolution of bilaterian karyotype and development.</title>
        <authorList>
            <person name="Wang S."/>
            <person name="Zhang J."/>
            <person name="Jiao W."/>
            <person name="Li J."/>
            <person name="Xun X."/>
            <person name="Sun Y."/>
            <person name="Guo X."/>
            <person name="Huan P."/>
            <person name="Dong B."/>
            <person name="Zhang L."/>
            <person name="Hu X."/>
            <person name="Sun X."/>
            <person name="Wang J."/>
            <person name="Zhao C."/>
            <person name="Wang Y."/>
            <person name="Wang D."/>
            <person name="Huang X."/>
            <person name="Wang R."/>
            <person name="Lv J."/>
            <person name="Li Y."/>
            <person name="Zhang Z."/>
            <person name="Liu B."/>
            <person name="Lu W."/>
            <person name="Hui Y."/>
            <person name="Liang J."/>
            <person name="Zhou Z."/>
            <person name="Hou R."/>
            <person name="Li X."/>
            <person name="Liu Y."/>
            <person name="Li H."/>
            <person name="Ning X."/>
            <person name="Lin Y."/>
            <person name="Zhao L."/>
            <person name="Xing Q."/>
            <person name="Dou J."/>
            <person name="Li Y."/>
            <person name="Mao J."/>
            <person name="Guo H."/>
            <person name="Dou H."/>
            <person name="Li T."/>
            <person name="Mu C."/>
            <person name="Jiang W."/>
            <person name="Fu Q."/>
            <person name="Fu X."/>
            <person name="Miao Y."/>
            <person name="Liu J."/>
            <person name="Yu Q."/>
            <person name="Li R."/>
            <person name="Liao H."/>
            <person name="Li X."/>
            <person name="Kong Y."/>
            <person name="Jiang Z."/>
            <person name="Chourrout D."/>
            <person name="Li R."/>
            <person name="Bao Z."/>
        </authorList>
    </citation>
    <scope>NUCLEOTIDE SEQUENCE [LARGE SCALE GENOMIC DNA]</scope>
    <source>
        <strain evidence="3 4">PY_sf001</strain>
    </source>
</reference>